<dbReference type="InterPro" id="IPR004515">
    <property type="entry name" value="Phosphoheptose_Isoase"/>
</dbReference>
<dbReference type="InterPro" id="IPR050099">
    <property type="entry name" value="SIS_GmhA/DiaA_subfam"/>
</dbReference>
<dbReference type="PROSITE" id="PS51464">
    <property type="entry name" value="SIS"/>
    <property type="match status" value="1"/>
</dbReference>
<gene>
    <name evidence="10" type="primary">gmhA</name>
    <name evidence="12" type="ORF">EV694_1131</name>
</gene>
<name>A0A4R1G4U5_9PAST</name>
<evidence type="ECO:0000256" key="6">
    <source>
        <dbReference type="ARBA" id="ARBA00022723"/>
    </source>
</evidence>
<dbReference type="Pfam" id="PF13580">
    <property type="entry name" value="SIS_2"/>
    <property type="match status" value="1"/>
</dbReference>
<evidence type="ECO:0000256" key="1">
    <source>
        <dbReference type="ARBA" id="ARBA00000348"/>
    </source>
</evidence>
<keyword evidence="7 10" id="KW-0862">Zinc</keyword>
<comment type="subunit">
    <text evidence="10">Homotetramer.</text>
</comment>
<dbReference type="AlphaFoldDB" id="A0A4R1G4U5"/>
<feature type="binding site" evidence="10">
    <location>
        <begin position="52"/>
        <end position="54"/>
    </location>
    <ligand>
        <name>substrate</name>
    </ligand>
</feature>
<keyword evidence="13" id="KW-1185">Reference proteome</keyword>
<evidence type="ECO:0000313" key="13">
    <source>
        <dbReference type="Proteomes" id="UP000294702"/>
    </source>
</evidence>
<feature type="binding site" evidence="10">
    <location>
        <position position="65"/>
    </location>
    <ligand>
        <name>Zn(2+)</name>
        <dbReference type="ChEBI" id="CHEBI:29105"/>
    </ligand>
</feature>
<keyword evidence="9 10" id="KW-0119">Carbohydrate metabolism</keyword>
<dbReference type="EC" id="5.3.1.28" evidence="10"/>
<feature type="binding site" evidence="10">
    <location>
        <position position="65"/>
    </location>
    <ligand>
        <name>substrate</name>
    </ligand>
</feature>
<dbReference type="CDD" id="cd05006">
    <property type="entry name" value="SIS_GmhA"/>
    <property type="match status" value="1"/>
</dbReference>
<proteinExistence type="inferred from homology"/>
<evidence type="ECO:0000256" key="9">
    <source>
        <dbReference type="ARBA" id="ARBA00023277"/>
    </source>
</evidence>
<dbReference type="InterPro" id="IPR046348">
    <property type="entry name" value="SIS_dom_sf"/>
</dbReference>
<evidence type="ECO:0000313" key="12">
    <source>
        <dbReference type="EMBL" id="TCJ98711.1"/>
    </source>
</evidence>
<feature type="binding site" evidence="10">
    <location>
        <position position="124"/>
    </location>
    <ligand>
        <name>substrate</name>
    </ligand>
</feature>
<dbReference type="Gene3D" id="3.40.50.10490">
    <property type="entry name" value="Glucose-6-phosphate isomerase like protein, domain 1"/>
    <property type="match status" value="1"/>
</dbReference>
<feature type="binding site" evidence="10">
    <location>
        <position position="172"/>
    </location>
    <ligand>
        <name>Zn(2+)</name>
        <dbReference type="ChEBI" id="CHEBI:29105"/>
    </ligand>
</feature>
<protein>
    <recommendedName>
        <fullName evidence="10">Phosphoheptose isomerase</fullName>
        <ecNumber evidence="10">5.3.1.28</ecNumber>
    </recommendedName>
    <alternativeName>
        <fullName evidence="10">Sedoheptulose 7-phosphate isomerase</fullName>
    </alternativeName>
</protein>
<comment type="caution">
    <text evidence="12">The sequence shown here is derived from an EMBL/GenBank/DDBJ whole genome shotgun (WGS) entry which is preliminary data.</text>
</comment>
<dbReference type="RefSeq" id="WP_132690344.1">
    <property type="nucleotide sequence ID" value="NZ_SMFT01000002.1"/>
</dbReference>
<feature type="domain" description="SIS" evidence="11">
    <location>
        <begin position="37"/>
        <end position="194"/>
    </location>
</feature>
<evidence type="ECO:0000256" key="8">
    <source>
        <dbReference type="ARBA" id="ARBA00023235"/>
    </source>
</evidence>
<accession>A0A4R1G4U5</accession>
<evidence type="ECO:0000256" key="10">
    <source>
        <dbReference type="HAMAP-Rule" id="MF_00067"/>
    </source>
</evidence>
<dbReference type="GO" id="GO:0005737">
    <property type="term" value="C:cytoplasm"/>
    <property type="evidence" value="ECO:0007669"/>
    <property type="project" value="UniProtKB-SubCell"/>
</dbReference>
<evidence type="ECO:0000256" key="5">
    <source>
        <dbReference type="ARBA" id="ARBA00022490"/>
    </source>
</evidence>
<dbReference type="GO" id="GO:0008968">
    <property type="term" value="F:D-sedoheptulose 7-phosphate isomerase activity"/>
    <property type="evidence" value="ECO:0007669"/>
    <property type="project" value="UniProtKB-UniRule"/>
</dbReference>
<dbReference type="InterPro" id="IPR001347">
    <property type="entry name" value="SIS_dom"/>
</dbReference>
<comment type="subcellular location">
    <subcellularLocation>
        <location evidence="3 10">Cytoplasm</location>
    </subcellularLocation>
</comment>
<dbReference type="PANTHER" id="PTHR30390">
    <property type="entry name" value="SEDOHEPTULOSE 7-PHOSPHATE ISOMERASE / DNAA INITIATOR-ASSOCIATING FACTOR FOR REPLICATION INITIATION"/>
    <property type="match status" value="1"/>
</dbReference>
<dbReference type="GO" id="GO:0097367">
    <property type="term" value="F:carbohydrate derivative binding"/>
    <property type="evidence" value="ECO:0007669"/>
    <property type="project" value="InterPro"/>
</dbReference>
<feature type="binding site" evidence="10">
    <location>
        <begin position="93"/>
        <end position="94"/>
    </location>
    <ligand>
        <name>substrate</name>
    </ligand>
</feature>
<comment type="cofactor">
    <cofactor evidence="10">
        <name>Zn(2+)</name>
        <dbReference type="ChEBI" id="CHEBI:29105"/>
    </cofactor>
    <text evidence="10">Binds 1 zinc ion per subunit.</text>
</comment>
<dbReference type="OrthoDB" id="9810929at2"/>
<evidence type="ECO:0000259" key="11">
    <source>
        <dbReference type="PROSITE" id="PS51464"/>
    </source>
</evidence>
<evidence type="ECO:0000256" key="3">
    <source>
        <dbReference type="ARBA" id="ARBA00004496"/>
    </source>
</evidence>
<comment type="function">
    <text evidence="2 10">Catalyzes the isomerization of sedoheptulose 7-phosphate in D-glycero-D-manno-heptose 7-phosphate.</text>
</comment>
<keyword evidence="5 10" id="KW-0963">Cytoplasm</keyword>
<comment type="similarity">
    <text evidence="4 10">Belongs to the SIS family. GmhA subfamily.</text>
</comment>
<dbReference type="HAMAP" id="MF_00067">
    <property type="entry name" value="GmhA"/>
    <property type="match status" value="1"/>
</dbReference>
<dbReference type="GO" id="GO:2001061">
    <property type="term" value="P:D-glycero-D-manno-heptose 7-phosphate biosynthetic process"/>
    <property type="evidence" value="ECO:0007669"/>
    <property type="project" value="UniProtKB-UniPathway"/>
</dbReference>
<feature type="binding site" evidence="10">
    <location>
        <position position="61"/>
    </location>
    <ligand>
        <name>Zn(2+)</name>
        <dbReference type="ChEBI" id="CHEBI:29105"/>
    </ligand>
</feature>
<dbReference type="NCBIfam" id="NF001628">
    <property type="entry name" value="PRK00414.1"/>
    <property type="match status" value="1"/>
</dbReference>
<evidence type="ECO:0000256" key="2">
    <source>
        <dbReference type="ARBA" id="ARBA00003172"/>
    </source>
</evidence>
<feature type="binding site" evidence="10">
    <location>
        <begin position="119"/>
        <end position="121"/>
    </location>
    <ligand>
        <name>substrate</name>
    </ligand>
</feature>
<dbReference type="NCBIfam" id="TIGR00441">
    <property type="entry name" value="gmhA"/>
    <property type="match status" value="1"/>
</dbReference>
<dbReference type="InterPro" id="IPR035461">
    <property type="entry name" value="GmhA/DiaA"/>
</dbReference>
<dbReference type="SUPFAM" id="SSF53697">
    <property type="entry name" value="SIS domain"/>
    <property type="match status" value="1"/>
</dbReference>
<dbReference type="Proteomes" id="UP000294702">
    <property type="component" value="Unassembled WGS sequence"/>
</dbReference>
<dbReference type="EMBL" id="SMFT01000002">
    <property type="protein sequence ID" value="TCJ98711.1"/>
    <property type="molecule type" value="Genomic_DNA"/>
</dbReference>
<dbReference type="UniPathway" id="UPA00041">
    <property type="reaction ID" value="UER00436"/>
</dbReference>
<keyword evidence="6 10" id="KW-0479">Metal-binding</keyword>
<organism evidence="12 13">
    <name type="scientific">Volucribacter psittacicida</name>
    <dbReference type="NCBI Taxonomy" id="203482"/>
    <lineage>
        <taxon>Bacteria</taxon>
        <taxon>Pseudomonadati</taxon>
        <taxon>Pseudomonadota</taxon>
        <taxon>Gammaproteobacteria</taxon>
        <taxon>Pasteurellales</taxon>
        <taxon>Pasteurellaceae</taxon>
        <taxon>Volucribacter</taxon>
    </lineage>
</organism>
<dbReference type="PANTHER" id="PTHR30390:SF7">
    <property type="entry name" value="PHOSPHOHEPTOSE ISOMERASE"/>
    <property type="match status" value="1"/>
</dbReference>
<dbReference type="GO" id="GO:0008270">
    <property type="term" value="F:zinc ion binding"/>
    <property type="evidence" value="ECO:0007669"/>
    <property type="project" value="UniProtKB-UniRule"/>
</dbReference>
<evidence type="ECO:0000256" key="4">
    <source>
        <dbReference type="ARBA" id="ARBA00009894"/>
    </source>
</evidence>
<evidence type="ECO:0000256" key="7">
    <source>
        <dbReference type="ARBA" id="ARBA00022833"/>
    </source>
</evidence>
<keyword evidence="8 10" id="KW-0413">Isomerase</keyword>
<feature type="binding site" evidence="10">
    <location>
        <position position="180"/>
    </location>
    <ligand>
        <name>Zn(2+)</name>
        <dbReference type="ChEBI" id="CHEBI:29105"/>
    </ligand>
</feature>
<sequence length="194" mass="21410">MYLEQIRNELLEAQQVLAQFINDEKNIELIQQAALLIANSFKQGGKVLSCGNGGSHCDAMHFAEELTGRYRENRPAYPAIAISDVSHLSCVSNDFGYDYVFSRYVEGVGKAGDVLFGISTSGNSKNVLNAINAAKQKGMKVIALTGKDGGQMAGLADVEIRVPHFRYADRIQEVHIKVIHILMMLVEFEMEKGE</sequence>
<comment type="catalytic activity">
    <reaction evidence="1 10">
        <text>2 D-sedoheptulose 7-phosphate = D-glycero-alpha-D-manno-heptose 7-phosphate + D-glycero-beta-D-manno-heptose 7-phosphate</text>
        <dbReference type="Rhea" id="RHEA:27489"/>
        <dbReference type="ChEBI" id="CHEBI:57483"/>
        <dbReference type="ChEBI" id="CHEBI:60203"/>
        <dbReference type="ChEBI" id="CHEBI:60204"/>
        <dbReference type="EC" id="5.3.1.28"/>
    </reaction>
</comment>
<dbReference type="GO" id="GO:0005975">
    <property type="term" value="P:carbohydrate metabolic process"/>
    <property type="evidence" value="ECO:0007669"/>
    <property type="project" value="UniProtKB-UniRule"/>
</dbReference>
<feature type="binding site" evidence="10">
    <location>
        <position position="172"/>
    </location>
    <ligand>
        <name>substrate</name>
    </ligand>
</feature>
<comment type="pathway">
    <text evidence="10">Carbohydrate biosynthesis; D-glycero-D-manno-heptose 7-phosphate biosynthesis; D-glycero-alpha-D-manno-heptose 7-phosphate and D-glycero-beta-D-manno-heptose 7-phosphate from sedoheptulose 7-phosphate: step 1/1.</text>
</comment>
<reference evidence="12 13" key="1">
    <citation type="submission" date="2019-03" db="EMBL/GenBank/DDBJ databases">
        <title>Genomic Encyclopedia of Type Strains, Phase IV (KMG-IV): sequencing the most valuable type-strain genomes for metagenomic binning, comparative biology and taxonomic classification.</title>
        <authorList>
            <person name="Goeker M."/>
        </authorList>
    </citation>
    <scope>NUCLEOTIDE SEQUENCE [LARGE SCALE GENOMIC DNA]</scope>
    <source>
        <strain evidence="12 13">DSM 15534</strain>
    </source>
</reference>
<comment type="miscellaneous">
    <text evidence="10">The reaction produces a racemic mixture of D-glycero-alpha-D-manno-heptose 7-phosphate and D-glycero-beta-D-manno-heptose 7-phosphate.</text>
</comment>